<dbReference type="Gene3D" id="3.40.50.150">
    <property type="entry name" value="Vaccinia Virus protein VP39"/>
    <property type="match status" value="1"/>
</dbReference>
<keyword evidence="3" id="KW-0949">S-adenosyl-L-methionine</keyword>
<dbReference type="KEGG" id="acad:UA74_10915"/>
<evidence type="ECO:0000313" key="7">
    <source>
        <dbReference type="Proteomes" id="UP000185511"/>
    </source>
</evidence>
<sequence>MTTHLEPATRPHPRHFLDKAMAFQPSKMVLAGLEVGLFDLLAEAPATEPVIRERLGLHARGTGHFLDALVELGMLDRDDDVFRNSQAAEFFLVPSHDEYMGGLLHMANRVMYPAWGRLAEALRTGRPQAATYTGDAMFEQLYESDEKRVDFIGMAEAASKPLIPALIERFDWSARTLVVELGGCRGNVLAQLVQAHPHLDGTVLDLPQLRPAFDEHMVTLGTTGTVRFEGGDFFASIPEAEVMMIGHSLIDWEDAQRRQLLANAFAALKPGGAFLIWDPIIVEGEEGYLRNLVTSLNLQLMTPHGTGYRLEECVEWLTDAGFATVSHLSLGHDVTLVIGHKAA</sequence>
<keyword evidence="7" id="KW-1185">Reference proteome</keyword>
<gene>
    <name evidence="6" type="ORF">UA74_10915</name>
</gene>
<dbReference type="RefSeq" id="WP_075740166.1">
    <property type="nucleotide sequence ID" value="NZ_CP016076.1"/>
</dbReference>
<evidence type="ECO:0000313" key="6">
    <source>
        <dbReference type="EMBL" id="APU14243.1"/>
    </source>
</evidence>
<dbReference type="SUPFAM" id="SSF46785">
    <property type="entry name" value="Winged helix' DNA-binding domain"/>
    <property type="match status" value="1"/>
</dbReference>
<dbReference type="EMBL" id="CP016076">
    <property type="protein sequence ID" value="APU14243.1"/>
    <property type="molecule type" value="Genomic_DNA"/>
</dbReference>
<dbReference type="InterPro" id="IPR012967">
    <property type="entry name" value="COMT_dimerisation"/>
</dbReference>
<evidence type="ECO:0000256" key="3">
    <source>
        <dbReference type="ARBA" id="ARBA00022691"/>
    </source>
</evidence>
<evidence type="ECO:0000259" key="4">
    <source>
        <dbReference type="Pfam" id="PF00891"/>
    </source>
</evidence>
<dbReference type="AlphaFoldDB" id="A0AAC9PRM4"/>
<dbReference type="PANTHER" id="PTHR43712">
    <property type="entry name" value="PUTATIVE (AFU_ORTHOLOGUE AFUA_4G14580)-RELATED"/>
    <property type="match status" value="1"/>
</dbReference>
<keyword evidence="1" id="KW-0489">Methyltransferase</keyword>
<name>A0AAC9PRM4_9PSEU</name>
<dbReference type="InterPro" id="IPR036388">
    <property type="entry name" value="WH-like_DNA-bd_sf"/>
</dbReference>
<dbReference type="GO" id="GO:0032259">
    <property type="term" value="P:methylation"/>
    <property type="evidence" value="ECO:0007669"/>
    <property type="project" value="UniProtKB-KW"/>
</dbReference>
<proteinExistence type="predicted"/>
<dbReference type="Pfam" id="PF00891">
    <property type="entry name" value="Methyltransf_2"/>
    <property type="match status" value="1"/>
</dbReference>
<dbReference type="PANTHER" id="PTHR43712:SF2">
    <property type="entry name" value="O-METHYLTRANSFERASE CICE"/>
    <property type="match status" value="1"/>
</dbReference>
<reference evidence="7" key="1">
    <citation type="submission" date="2016-06" db="EMBL/GenBank/DDBJ databases">
        <title>Complete genome sequence of Actinoalloteichus fjordicus DSM 46855 (=ADI127-17), type strain of the new species Actinoalloteichus fjordicus.</title>
        <authorList>
            <person name="Ruckert C."/>
            <person name="Nouioui I."/>
            <person name="Willmese J."/>
            <person name="van Wezel G."/>
            <person name="Klenk H.-P."/>
            <person name="Kalinowski J."/>
            <person name="Zotchev S.B."/>
        </authorList>
    </citation>
    <scope>NUCLEOTIDE SEQUENCE [LARGE SCALE GENOMIC DNA]</scope>
    <source>
        <strain evidence="7">ADI127-7</strain>
    </source>
</reference>
<dbReference type="InterPro" id="IPR029063">
    <property type="entry name" value="SAM-dependent_MTases_sf"/>
</dbReference>
<evidence type="ECO:0000256" key="2">
    <source>
        <dbReference type="ARBA" id="ARBA00022679"/>
    </source>
</evidence>
<dbReference type="SUPFAM" id="SSF53335">
    <property type="entry name" value="S-adenosyl-L-methionine-dependent methyltransferases"/>
    <property type="match status" value="1"/>
</dbReference>
<dbReference type="InterPro" id="IPR016461">
    <property type="entry name" value="COMT-like"/>
</dbReference>
<evidence type="ECO:0000259" key="5">
    <source>
        <dbReference type="Pfam" id="PF08100"/>
    </source>
</evidence>
<dbReference type="GO" id="GO:0046983">
    <property type="term" value="F:protein dimerization activity"/>
    <property type="evidence" value="ECO:0007669"/>
    <property type="project" value="InterPro"/>
</dbReference>
<feature type="domain" description="O-methyltransferase C-terminal" evidence="4">
    <location>
        <begin position="115"/>
        <end position="322"/>
    </location>
</feature>
<keyword evidence="2" id="KW-0808">Transferase</keyword>
<dbReference type="GO" id="GO:0008171">
    <property type="term" value="F:O-methyltransferase activity"/>
    <property type="evidence" value="ECO:0007669"/>
    <property type="project" value="InterPro"/>
</dbReference>
<dbReference type="Pfam" id="PF08100">
    <property type="entry name" value="Dimerisation"/>
    <property type="match status" value="1"/>
</dbReference>
<dbReference type="PROSITE" id="PS51683">
    <property type="entry name" value="SAM_OMT_II"/>
    <property type="match status" value="1"/>
</dbReference>
<feature type="domain" description="O-methyltransferase dimerisation" evidence="5">
    <location>
        <begin position="22"/>
        <end position="93"/>
    </location>
</feature>
<dbReference type="Gene3D" id="1.10.10.10">
    <property type="entry name" value="Winged helix-like DNA-binding domain superfamily/Winged helix DNA-binding domain"/>
    <property type="match status" value="1"/>
</dbReference>
<evidence type="ECO:0000256" key="1">
    <source>
        <dbReference type="ARBA" id="ARBA00022603"/>
    </source>
</evidence>
<dbReference type="InterPro" id="IPR001077">
    <property type="entry name" value="COMT_C"/>
</dbReference>
<protein>
    <submittedName>
        <fullName evidence="6">O-methyltransferase</fullName>
    </submittedName>
</protein>
<dbReference type="InterPro" id="IPR036390">
    <property type="entry name" value="WH_DNA-bd_sf"/>
</dbReference>
<accession>A0AAC9PRM4</accession>
<dbReference type="Proteomes" id="UP000185511">
    <property type="component" value="Chromosome"/>
</dbReference>
<organism evidence="6 7">
    <name type="scientific">Actinoalloteichus fjordicus</name>
    <dbReference type="NCBI Taxonomy" id="1612552"/>
    <lineage>
        <taxon>Bacteria</taxon>
        <taxon>Bacillati</taxon>
        <taxon>Actinomycetota</taxon>
        <taxon>Actinomycetes</taxon>
        <taxon>Pseudonocardiales</taxon>
        <taxon>Pseudonocardiaceae</taxon>
        <taxon>Actinoalloteichus</taxon>
    </lineage>
</organism>